<feature type="coiled-coil region" evidence="1">
    <location>
        <begin position="279"/>
        <end position="306"/>
    </location>
</feature>
<reference evidence="3" key="1">
    <citation type="journal article" date="2018" name="Genome Biol. Evol.">
        <title>Genomics and development of Lentinus tigrinus, a white-rot wood-decaying mushroom with dimorphic fruiting bodies.</title>
        <authorList>
            <person name="Wu B."/>
            <person name="Xu Z."/>
            <person name="Knudson A."/>
            <person name="Carlson A."/>
            <person name="Chen N."/>
            <person name="Kovaka S."/>
            <person name="LaButti K."/>
            <person name="Lipzen A."/>
            <person name="Pennachio C."/>
            <person name="Riley R."/>
            <person name="Schakwitz W."/>
            <person name="Umezawa K."/>
            <person name="Ohm R.A."/>
            <person name="Grigoriev I.V."/>
            <person name="Nagy L.G."/>
            <person name="Gibbons J."/>
            <person name="Hibbett D."/>
        </authorList>
    </citation>
    <scope>NUCLEOTIDE SEQUENCE [LARGE SCALE GENOMIC DNA]</scope>
    <source>
        <strain evidence="3">ALCF2SS1-6</strain>
    </source>
</reference>
<sequence length="521" mass="57472">GLNPLNPHVFGPEDFAPSKNTSRHAHLPTSYPCTIQYSNNPDPESTRTATRVTQDGESDATSSTATSDEFDDLFDDEDLLSEIGEGNLSSDEDWKSATDEEVLDDDLSTRYERTYPPVIVFHPDGTILTSNPRRPLSTTSSPAASTLSPTSQTPSEPPGSDQTRLGNHRRTAHITATSASTRIGDDHDLQDTLNTARSVHIPSHVRLAAYERAVRAQMARIQGLVADLESSNIHASMAALEIEDLQQKLHHNATQKKTRTLTTKSRCITSGSGQDAWKAQEAERLTKATEKEARKAARERKAEEQAAMRRDLSFTYTGGLSRQLLPDLQALVHELGIVLDPAIKRPTKEVLKNAIQKYFNDHPARQGEERYCGLFKQAQKRPAAPDWADENEPPTQRRRIHSEVPVESSDPLPPQPPSPLFPHSPAPITTSAHTYPTCLHPIIPLQGSGYSNTHAFSSRATLDLFQTLPDTSYTPSPSHDVPSVDVDIVINTNEHFREDTTWAARDAARDVISDELCRVGA</sequence>
<feature type="non-terminal residue" evidence="3">
    <location>
        <position position="1"/>
    </location>
</feature>
<dbReference type="EMBL" id="ML122363">
    <property type="protein sequence ID" value="RPD52420.1"/>
    <property type="molecule type" value="Genomic_DNA"/>
</dbReference>
<feature type="compositionally biased region" description="Polar residues" evidence="2">
    <location>
        <begin position="31"/>
        <end position="55"/>
    </location>
</feature>
<feature type="compositionally biased region" description="Low complexity" evidence="2">
    <location>
        <begin position="135"/>
        <end position="160"/>
    </location>
</feature>
<feature type="region of interest" description="Disordered" evidence="2">
    <location>
        <begin position="381"/>
        <end position="424"/>
    </location>
</feature>
<name>A0A5C2RMS9_9APHY</name>
<proteinExistence type="predicted"/>
<keyword evidence="4" id="KW-1185">Reference proteome</keyword>
<accession>A0A5C2RMS9</accession>
<evidence type="ECO:0000256" key="1">
    <source>
        <dbReference type="SAM" id="Coils"/>
    </source>
</evidence>
<evidence type="ECO:0000256" key="2">
    <source>
        <dbReference type="SAM" id="MobiDB-lite"/>
    </source>
</evidence>
<feature type="region of interest" description="Disordered" evidence="2">
    <location>
        <begin position="123"/>
        <end position="169"/>
    </location>
</feature>
<evidence type="ECO:0000313" key="4">
    <source>
        <dbReference type="Proteomes" id="UP000313359"/>
    </source>
</evidence>
<feature type="compositionally biased region" description="Pro residues" evidence="2">
    <location>
        <begin position="411"/>
        <end position="424"/>
    </location>
</feature>
<dbReference type="Proteomes" id="UP000313359">
    <property type="component" value="Unassembled WGS sequence"/>
</dbReference>
<dbReference type="OrthoDB" id="10564041at2759"/>
<feature type="region of interest" description="Disordered" evidence="2">
    <location>
        <begin position="1"/>
        <end position="73"/>
    </location>
</feature>
<gene>
    <name evidence="3" type="ORF">L227DRAFT_617822</name>
</gene>
<evidence type="ECO:0000313" key="3">
    <source>
        <dbReference type="EMBL" id="RPD52420.1"/>
    </source>
</evidence>
<dbReference type="AlphaFoldDB" id="A0A5C2RMS9"/>
<keyword evidence="1" id="KW-0175">Coiled coil</keyword>
<protein>
    <submittedName>
        <fullName evidence="3">Uncharacterized protein</fullName>
    </submittedName>
</protein>
<organism evidence="3 4">
    <name type="scientific">Lentinus tigrinus ALCF2SS1-6</name>
    <dbReference type="NCBI Taxonomy" id="1328759"/>
    <lineage>
        <taxon>Eukaryota</taxon>
        <taxon>Fungi</taxon>
        <taxon>Dikarya</taxon>
        <taxon>Basidiomycota</taxon>
        <taxon>Agaricomycotina</taxon>
        <taxon>Agaricomycetes</taxon>
        <taxon>Polyporales</taxon>
        <taxon>Polyporaceae</taxon>
        <taxon>Lentinus</taxon>
    </lineage>
</organism>